<protein>
    <submittedName>
        <fullName evidence="2">Uncharacterized protein</fullName>
    </submittedName>
</protein>
<dbReference type="HOGENOM" id="CLU_1547983_0_0_1"/>
<feature type="region of interest" description="Disordered" evidence="1">
    <location>
        <begin position="115"/>
        <end position="147"/>
    </location>
</feature>
<comment type="caution">
    <text evidence="2">The sequence shown here is derived from an EMBL/GenBank/DDBJ whole genome shotgun (WGS) entry which is preliminary data.</text>
</comment>
<accession>A0A098VPY6</accession>
<evidence type="ECO:0000313" key="3">
    <source>
        <dbReference type="Proteomes" id="UP000029725"/>
    </source>
</evidence>
<reference evidence="2 3" key="1">
    <citation type="submission" date="2014-04" db="EMBL/GenBank/DDBJ databases">
        <title>A new species of microsporidia sheds light on the evolution of extreme parasitism.</title>
        <authorList>
            <person name="Haag K.L."/>
            <person name="James T.Y."/>
            <person name="Larsson R."/>
            <person name="Schaer T.M."/>
            <person name="Refardt D."/>
            <person name="Pombert J.-F."/>
            <person name="Ebert D."/>
        </authorList>
    </citation>
    <scope>NUCLEOTIDE SEQUENCE [LARGE SCALE GENOMIC DNA]</scope>
    <source>
        <strain evidence="2 3">UGP3</strain>
        <tissue evidence="2">Spores</tissue>
    </source>
</reference>
<sequence length="173" mass="19927">MFIVQYLFDRDLLLPLISLYESSRKIRQDIEDIKKNYIAHLQNISATSGQEEMTNCILIRKEMMDGIEQIQQMMEKMGSTEIGSLHLQLLIIIRNIQQEQQMYCKSISTLPYPDQKRTGGNKKFGPQTRGQINYQPRRREAAAGSTEKGRAYRAASIAGKFAAGCHLKWWRGL</sequence>
<name>A0A098VPY6_9MICR</name>
<dbReference type="AlphaFoldDB" id="A0A098VPY6"/>
<evidence type="ECO:0000256" key="1">
    <source>
        <dbReference type="SAM" id="MobiDB-lite"/>
    </source>
</evidence>
<evidence type="ECO:0000313" key="2">
    <source>
        <dbReference type="EMBL" id="KGG51088.1"/>
    </source>
</evidence>
<dbReference type="Proteomes" id="UP000029725">
    <property type="component" value="Unassembled WGS sequence"/>
</dbReference>
<organism evidence="2 3">
    <name type="scientific">Mitosporidium daphniae</name>
    <dbReference type="NCBI Taxonomy" id="1485682"/>
    <lineage>
        <taxon>Eukaryota</taxon>
        <taxon>Fungi</taxon>
        <taxon>Fungi incertae sedis</taxon>
        <taxon>Microsporidia</taxon>
        <taxon>Mitosporidium</taxon>
    </lineage>
</organism>
<gene>
    <name evidence="2" type="ORF">DI09_45p150</name>
</gene>
<dbReference type="EMBL" id="JMKJ01000399">
    <property type="protein sequence ID" value="KGG51088.1"/>
    <property type="molecule type" value="Genomic_DNA"/>
</dbReference>
<dbReference type="VEuPathDB" id="MicrosporidiaDB:DI09_45p150"/>
<keyword evidence="3" id="KW-1185">Reference proteome</keyword>
<proteinExistence type="predicted"/>
<dbReference type="RefSeq" id="XP_013237515.1">
    <property type="nucleotide sequence ID" value="XM_013382061.1"/>
</dbReference>
<dbReference type="GeneID" id="25260026"/>